<name>T1K356_TETUR</name>
<dbReference type="UniPathway" id="UPA00378"/>
<keyword evidence="4 12" id="KW-0328">Glycosyltransferase</keyword>
<evidence type="ECO:0000256" key="9">
    <source>
        <dbReference type="ARBA" id="ARBA00023034"/>
    </source>
</evidence>
<feature type="domain" description="Fucosyltransferase N-terminal" evidence="14">
    <location>
        <begin position="61"/>
        <end position="164"/>
    </location>
</feature>
<evidence type="ECO:0000256" key="4">
    <source>
        <dbReference type="ARBA" id="ARBA00022676"/>
    </source>
</evidence>
<accession>T1K356</accession>
<dbReference type="AlphaFoldDB" id="T1K356"/>
<dbReference type="Gene3D" id="3.40.50.11660">
    <property type="entry name" value="Glycosyl transferase family 10, C-terminal domain"/>
    <property type="match status" value="1"/>
</dbReference>
<dbReference type="InterPro" id="IPR038577">
    <property type="entry name" value="GT10-like_C_sf"/>
</dbReference>
<reference evidence="15" key="2">
    <citation type="submission" date="2015-06" db="UniProtKB">
        <authorList>
            <consortium name="EnsemblMetazoa"/>
        </authorList>
    </citation>
    <scope>IDENTIFICATION</scope>
</reference>
<proteinExistence type="inferred from homology"/>
<dbReference type="EC" id="2.4.1.-" evidence="12"/>
<feature type="domain" description="Fucosyltransferase C-terminal" evidence="13">
    <location>
        <begin position="181"/>
        <end position="353"/>
    </location>
</feature>
<keyword evidence="11" id="KW-0325">Glycoprotein</keyword>
<dbReference type="Pfam" id="PF00852">
    <property type="entry name" value="Glyco_transf_10"/>
    <property type="match status" value="1"/>
</dbReference>
<evidence type="ECO:0000256" key="1">
    <source>
        <dbReference type="ARBA" id="ARBA00004447"/>
    </source>
</evidence>
<evidence type="ECO:0000313" key="16">
    <source>
        <dbReference type="Proteomes" id="UP000015104"/>
    </source>
</evidence>
<dbReference type="GO" id="GO:0008417">
    <property type="term" value="F:fucosyltransferase activity"/>
    <property type="evidence" value="ECO:0007669"/>
    <property type="project" value="InterPro"/>
</dbReference>
<keyword evidence="6 12" id="KW-0812">Transmembrane</keyword>
<dbReference type="OrthoDB" id="427096at2759"/>
<comment type="similarity">
    <text evidence="3 12">Belongs to the glycosyltransferase 10 family.</text>
</comment>
<reference evidence="16" key="1">
    <citation type="submission" date="2011-08" db="EMBL/GenBank/DDBJ databases">
        <authorList>
            <person name="Rombauts S."/>
        </authorList>
    </citation>
    <scope>NUCLEOTIDE SEQUENCE</scope>
    <source>
        <strain evidence="16">London</strain>
    </source>
</reference>
<dbReference type="InterPro" id="IPR055270">
    <property type="entry name" value="Glyco_tran_10_C"/>
</dbReference>
<evidence type="ECO:0000256" key="2">
    <source>
        <dbReference type="ARBA" id="ARBA00004922"/>
    </source>
</evidence>
<keyword evidence="9 12" id="KW-0333">Golgi apparatus</keyword>
<dbReference type="InterPro" id="IPR031481">
    <property type="entry name" value="Glyco_tran_10_N"/>
</dbReference>
<evidence type="ECO:0000256" key="10">
    <source>
        <dbReference type="ARBA" id="ARBA00023136"/>
    </source>
</evidence>
<evidence type="ECO:0000256" key="12">
    <source>
        <dbReference type="RuleBase" id="RU003832"/>
    </source>
</evidence>
<evidence type="ECO:0000259" key="14">
    <source>
        <dbReference type="Pfam" id="PF17039"/>
    </source>
</evidence>
<evidence type="ECO:0000256" key="3">
    <source>
        <dbReference type="ARBA" id="ARBA00008919"/>
    </source>
</evidence>
<dbReference type="FunFam" id="3.40.50.11660:FF:000004">
    <property type="entry name" value="Glycoprotein 3-alpha-L-fucosyltransferase A"/>
    <property type="match status" value="1"/>
</dbReference>
<comment type="pathway">
    <text evidence="2">Protein modification; protein glycosylation.</text>
</comment>
<dbReference type="SUPFAM" id="SSF53756">
    <property type="entry name" value="UDP-Glycosyltransferase/glycogen phosphorylase"/>
    <property type="match status" value="1"/>
</dbReference>
<organism evidence="15 16">
    <name type="scientific">Tetranychus urticae</name>
    <name type="common">Two-spotted spider mite</name>
    <dbReference type="NCBI Taxonomy" id="32264"/>
    <lineage>
        <taxon>Eukaryota</taxon>
        <taxon>Metazoa</taxon>
        <taxon>Ecdysozoa</taxon>
        <taxon>Arthropoda</taxon>
        <taxon>Chelicerata</taxon>
        <taxon>Arachnida</taxon>
        <taxon>Acari</taxon>
        <taxon>Acariformes</taxon>
        <taxon>Trombidiformes</taxon>
        <taxon>Prostigmata</taxon>
        <taxon>Eleutherengona</taxon>
        <taxon>Raphignathae</taxon>
        <taxon>Tetranychoidea</taxon>
        <taxon>Tetranychidae</taxon>
        <taxon>Tetranychus</taxon>
    </lineage>
</organism>
<protein>
    <recommendedName>
        <fullName evidence="12">Fucosyltransferase</fullName>
        <ecNumber evidence="12">2.4.1.-</ecNumber>
    </recommendedName>
</protein>
<evidence type="ECO:0000259" key="13">
    <source>
        <dbReference type="Pfam" id="PF00852"/>
    </source>
</evidence>
<dbReference type="PANTHER" id="PTHR48438">
    <property type="entry name" value="ALPHA-(1,3)-FUCOSYLTRANSFERASE C-RELATED"/>
    <property type="match status" value="1"/>
</dbReference>
<dbReference type="EnsemblMetazoa" id="tetur04g07470.1">
    <property type="protein sequence ID" value="tetur04g07470.1"/>
    <property type="gene ID" value="tetur04g07470"/>
</dbReference>
<comment type="subcellular location">
    <subcellularLocation>
        <location evidence="1 12">Golgi apparatus</location>
        <location evidence="1 12">Golgi stack membrane</location>
        <topology evidence="1 12">Single-pass type II membrane protein</topology>
    </subcellularLocation>
</comment>
<dbReference type="Pfam" id="PF17039">
    <property type="entry name" value="Glyco_tran_10_N"/>
    <property type="match status" value="1"/>
</dbReference>
<dbReference type="EMBL" id="CAEY01001374">
    <property type="status" value="NOT_ANNOTATED_CDS"/>
    <property type="molecule type" value="Genomic_DNA"/>
</dbReference>
<keyword evidence="7" id="KW-0735">Signal-anchor</keyword>
<evidence type="ECO:0000256" key="11">
    <source>
        <dbReference type="ARBA" id="ARBA00023180"/>
    </source>
</evidence>
<dbReference type="GO" id="GO:0032580">
    <property type="term" value="C:Golgi cisterna membrane"/>
    <property type="evidence" value="ECO:0007669"/>
    <property type="project" value="UniProtKB-SubCell"/>
</dbReference>
<evidence type="ECO:0000256" key="7">
    <source>
        <dbReference type="ARBA" id="ARBA00022968"/>
    </source>
</evidence>
<keyword evidence="8" id="KW-1133">Transmembrane helix</keyword>
<sequence length="379" mass="44509">MHVKAFSLKLPNLMRRFLILITFLCLVFLFYLKADLRLYQTKLSHPVFYTNKSVSTVDGLPVILLWNDYYEDPSWLGLAETVLPCGCLITRDPALLPQAKIVIFHWRNFDANDLPTKYAGQIWIWYHLESPTYTKRRQLLEQFQEHIDCWATYRQDSDFVLDYGRFERLTKPKKVQKVNVSSKKKYIAWMVSHCGAASGRDEFARQLSEYIPIDIYGQCGKLRCSEYSAYNNQDCWKMIASDYKFYLAFENSICDDYFTEKVIKPLDEYVIPLVLGGADYDRLLPNNSVINVRNFGSVRYLAMFLRSLAKDEERYNSYFAWKANYSAVLRIPNLYKDVMCDICSEIKGKNFEKSCRGQNENLVNWWFNDSICQNSAFRG</sequence>
<gene>
    <name evidence="15" type="primary">107360109</name>
</gene>
<dbReference type="KEGG" id="tut:107360109"/>
<evidence type="ECO:0000256" key="5">
    <source>
        <dbReference type="ARBA" id="ARBA00022679"/>
    </source>
</evidence>
<keyword evidence="10" id="KW-0472">Membrane</keyword>
<dbReference type="OMA" id="KPLVNDW"/>
<evidence type="ECO:0000256" key="6">
    <source>
        <dbReference type="ARBA" id="ARBA00022692"/>
    </source>
</evidence>
<evidence type="ECO:0000256" key="8">
    <source>
        <dbReference type="ARBA" id="ARBA00022989"/>
    </source>
</evidence>
<dbReference type="PANTHER" id="PTHR48438:SF1">
    <property type="entry name" value="ALPHA-(1,3)-FUCOSYLTRANSFERASE C-RELATED"/>
    <property type="match status" value="1"/>
</dbReference>
<dbReference type="HOGENOM" id="CLU_032075_3_0_1"/>
<evidence type="ECO:0000313" key="15">
    <source>
        <dbReference type="EnsemblMetazoa" id="tetur04g07470.1"/>
    </source>
</evidence>
<keyword evidence="16" id="KW-1185">Reference proteome</keyword>
<dbReference type="InterPro" id="IPR001503">
    <property type="entry name" value="Glyco_trans_10"/>
</dbReference>
<dbReference type="eggNOG" id="KOG2619">
    <property type="taxonomic scope" value="Eukaryota"/>
</dbReference>
<keyword evidence="5 12" id="KW-0808">Transferase</keyword>
<dbReference type="Proteomes" id="UP000015104">
    <property type="component" value="Unassembled WGS sequence"/>
</dbReference>